<dbReference type="InterPro" id="IPR045202">
    <property type="entry name" value="CHIP_RING-Ubox"/>
</dbReference>
<dbReference type="Proteomes" id="UP000256970">
    <property type="component" value="Unassembled WGS sequence"/>
</dbReference>
<keyword evidence="12" id="KW-1185">Reference proteome</keyword>
<dbReference type="GO" id="GO:0000209">
    <property type="term" value="P:protein polyubiquitination"/>
    <property type="evidence" value="ECO:0007669"/>
    <property type="project" value="TreeGrafter"/>
</dbReference>
<evidence type="ECO:0000313" key="11">
    <source>
        <dbReference type="EMBL" id="SZX70392.1"/>
    </source>
</evidence>
<evidence type="ECO:0000256" key="7">
    <source>
        <dbReference type="ARBA" id="ARBA00044534"/>
    </source>
</evidence>
<keyword evidence="3" id="KW-0808">Transferase</keyword>
<dbReference type="GO" id="GO:0005737">
    <property type="term" value="C:cytoplasm"/>
    <property type="evidence" value="ECO:0007669"/>
    <property type="project" value="TreeGrafter"/>
</dbReference>
<dbReference type="AlphaFoldDB" id="A0A383VZW3"/>
<organism evidence="11 12">
    <name type="scientific">Tetradesmus obliquus</name>
    <name type="common">Green alga</name>
    <name type="synonym">Acutodesmus obliquus</name>
    <dbReference type="NCBI Taxonomy" id="3088"/>
    <lineage>
        <taxon>Eukaryota</taxon>
        <taxon>Viridiplantae</taxon>
        <taxon>Chlorophyta</taxon>
        <taxon>core chlorophytes</taxon>
        <taxon>Chlorophyceae</taxon>
        <taxon>CS clade</taxon>
        <taxon>Sphaeropleales</taxon>
        <taxon>Scenedesmaceae</taxon>
        <taxon>Tetradesmus</taxon>
    </lineage>
</organism>
<dbReference type="GO" id="GO:0043161">
    <property type="term" value="P:proteasome-mediated ubiquitin-dependent protein catabolic process"/>
    <property type="evidence" value="ECO:0007669"/>
    <property type="project" value="TreeGrafter"/>
</dbReference>
<evidence type="ECO:0000313" key="12">
    <source>
        <dbReference type="Proteomes" id="UP000256970"/>
    </source>
</evidence>
<dbReference type="Gene3D" id="3.30.40.10">
    <property type="entry name" value="Zinc/RING finger domain, C3HC4 (zinc finger)"/>
    <property type="match status" value="1"/>
</dbReference>
<evidence type="ECO:0000256" key="1">
    <source>
        <dbReference type="ARBA" id="ARBA00000900"/>
    </source>
</evidence>
<dbReference type="SUPFAM" id="SSF57850">
    <property type="entry name" value="RING/U-box"/>
    <property type="match status" value="1"/>
</dbReference>
<sequence length="285" mass="31612">MAPSTRQREQAESLKAEGNSLFSKGKYGAAADLYTEGITLDPSYAVLYVNRALCYKKSNRWEQVAKDAQTALGLSRDLMKAHYLLGVAQREIGQLSEGISHLSKALEQAREKGDSIKDEIWRELARAKYQQWQQDSQARTATVAALKQQLQSMLQAQRLQGEVAGAAAGCGPGGDFKGSPEQQQQAAMQQWEELLQRAAHLDSRTEVPTAFTCPLTMEVFREPVITPSGCSYERSALLEHLAKVGKFDPISRQPMSEADITLNVGLRNATQQYLDEHPWAWGEVV</sequence>
<keyword evidence="5" id="KW-0833">Ubl conjugation pathway</keyword>
<dbReference type="InterPro" id="IPR013083">
    <property type="entry name" value="Znf_RING/FYVE/PHD"/>
</dbReference>
<dbReference type="PANTHER" id="PTHR46803:SF2">
    <property type="entry name" value="E3 UBIQUITIN-PROTEIN LIGASE CHIP"/>
    <property type="match status" value="1"/>
</dbReference>
<evidence type="ECO:0000256" key="2">
    <source>
        <dbReference type="ARBA" id="ARBA00012483"/>
    </source>
</evidence>
<evidence type="ECO:0000256" key="9">
    <source>
        <dbReference type="PROSITE-ProRule" id="PRU00339"/>
    </source>
</evidence>
<evidence type="ECO:0000256" key="3">
    <source>
        <dbReference type="ARBA" id="ARBA00022679"/>
    </source>
</evidence>
<reference evidence="11 12" key="1">
    <citation type="submission" date="2016-10" db="EMBL/GenBank/DDBJ databases">
        <authorList>
            <person name="Cai Z."/>
        </authorList>
    </citation>
    <scope>NUCLEOTIDE SEQUENCE [LARGE SCALE GENOMIC DNA]</scope>
</reference>
<dbReference type="EMBL" id="FNXT01000989">
    <property type="protein sequence ID" value="SZX70392.1"/>
    <property type="molecule type" value="Genomic_DNA"/>
</dbReference>
<dbReference type="EC" id="2.3.2.27" evidence="2"/>
<dbReference type="InterPro" id="IPR011990">
    <property type="entry name" value="TPR-like_helical_dom_sf"/>
</dbReference>
<dbReference type="GO" id="GO:0006515">
    <property type="term" value="P:protein quality control for misfolded or incompletely synthesized proteins"/>
    <property type="evidence" value="ECO:0007669"/>
    <property type="project" value="TreeGrafter"/>
</dbReference>
<dbReference type="Pfam" id="PF13414">
    <property type="entry name" value="TPR_11"/>
    <property type="match status" value="1"/>
</dbReference>
<dbReference type="PANTHER" id="PTHR46803">
    <property type="entry name" value="E3 UBIQUITIN-PROTEIN LIGASE CHIP"/>
    <property type="match status" value="1"/>
</dbReference>
<keyword evidence="6 9" id="KW-0802">TPR repeat</keyword>
<dbReference type="GO" id="GO:0045862">
    <property type="term" value="P:positive regulation of proteolysis"/>
    <property type="evidence" value="ECO:0007669"/>
    <property type="project" value="TreeGrafter"/>
</dbReference>
<feature type="domain" description="U-box" evidence="10">
    <location>
        <begin position="206"/>
        <end position="280"/>
    </location>
</feature>
<dbReference type="STRING" id="3088.A0A383VZW3"/>
<evidence type="ECO:0000256" key="8">
    <source>
        <dbReference type="ARBA" id="ARBA00044543"/>
    </source>
</evidence>
<accession>A0A383VZW3</accession>
<dbReference type="InterPro" id="IPR003613">
    <property type="entry name" value="Ubox_domain"/>
</dbReference>
<evidence type="ECO:0000256" key="4">
    <source>
        <dbReference type="ARBA" id="ARBA00022737"/>
    </source>
</evidence>
<dbReference type="PROSITE" id="PS50005">
    <property type="entry name" value="TPR"/>
    <property type="match status" value="1"/>
</dbReference>
<evidence type="ECO:0000259" key="10">
    <source>
        <dbReference type="PROSITE" id="PS51698"/>
    </source>
</evidence>
<dbReference type="UniPathway" id="UPA00143"/>
<protein>
    <recommendedName>
        <fullName evidence="7">E3 ubiquitin-protein ligase CHIP</fullName>
        <ecNumber evidence="2">2.3.2.27</ecNumber>
    </recommendedName>
    <alternativeName>
        <fullName evidence="8">RING-type E3 ubiquitin transferase CHIP</fullName>
    </alternativeName>
</protein>
<dbReference type="PROSITE" id="PS51698">
    <property type="entry name" value="U_BOX"/>
    <property type="match status" value="1"/>
</dbReference>
<dbReference type="InterPro" id="IPR019734">
    <property type="entry name" value="TPR_rpt"/>
</dbReference>
<dbReference type="GO" id="GO:0051087">
    <property type="term" value="F:protein-folding chaperone binding"/>
    <property type="evidence" value="ECO:0007669"/>
    <property type="project" value="TreeGrafter"/>
</dbReference>
<dbReference type="Pfam" id="PF04564">
    <property type="entry name" value="U-box"/>
    <property type="match status" value="1"/>
</dbReference>
<dbReference type="SUPFAM" id="SSF48452">
    <property type="entry name" value="TPR-like"/>
    <property type="match status" value="1"/>
</dbReference>
<comment type="catalytic activity">
    <reaction evidence="1">
        <text>S-ubiquitinyl-[E2 ubiquitin-conjugating enzyme]-L-cysteine + [acceptor protein]-L-lysine = [E2 ubiquitin-conjugating enzyme]-L-cysteine + N(6)-ubiquitinyl-[acceptor protein]-L-lysine.</text>
        <dbReference type="EC" id="2.3.2.27"/>
    </reaction>
</comment>
<dbReference type="CDD" id="cd16654">
    <property type="entry name" value="RING-Ubox_CHIP"/>
    <property type="match status" value="1"/>
</dbReference>
<dbReference type="GO" id="GO:0061630">
    <property type="term" value="F:ubiquitin protein ligase activity"/>
    <property type="evidence" value="ECO:0007669"/>
    <property type="project" value="UniProtKB-EC"/>
</dbReference>
<evidence type="ECO:0000256" key="5">
    <source>
        <dbReference type="ARBA" id="ARBA00022786"/>
    </source>
</evidence>
<name>A0A383VZW3_TETOB</name>
<dbReference type="SMART" id="SM00504">
    <property type="entry name" value="Ubox"/>
    <property type="match status" value="1"/>
</dbReference>
<evidence type="ECO:0000256" key="6">
    <source>
        <dbReference type="ARBA" id="ARBA00022803"/>
    </source>
</evidence>
<feature type="repeat" description="TPR" evidence="9">
    <location>
        <begin position="11"/>
        <end position="44"/>
    </location>
</feature>
<gene>
    <name evidence="11" type="ORF">BQ4739_LOCUS10609</name>
</gene>
<keyword evidence="4" id="KW-0677">Repeat</keyword>
<proteinExistence type="predicted"/>
<dbReference type="SMART" id="SM00028">
    <property type="entry name" value="TPR"/>
    <property type="match status" value="3"/>
</dbReference>
<dbReference type="GO" id="GO:0071218">
    <property type="term" value="P:cellular response to misfolded protein"/>
    <property type="evidence" value="ECO:0007669"/>
    <property type="project" value="TreeGrafter"/>
</dbReference>
<dbReference type="Gene3D" id="1.25.40.10">
    <property type="entry name" value="Tetratricopeptide repeat domain"/>
    <property type="match status" value="1"/>
</dbReference>